<dbReference type="Pfam" id="PF00036">
    <property type="entry name" value="EF-hand_1"/>
    <property type="match status" value="1"/>
</dbReference>
<evidence type="ECO:0000256" key="3">
    <source>
        <dbReference type="ARBA" id="ARBA00022527"/>
    </source>
</evidence>
<dbReference type="FunFam" id="3.30.200.20:FF:000042">
    <property type="entry name" value="Aurora kinase A"/>
    <property type="match status" value="2"/>
</dbReference>
<comment type="catalytic activity">
    <reaction evidence="11">
        <text>L-seryl-[protein] + ATP = O-phospho-L-seryl-[protein] + ADP + H(+)</text>
        <dbReference type="Rhea" id="RHEA:17989"/>
        <dbReference type="Rhea" id="RHEA-COMP:9863"/>
        <dbReference type="Rhea" id="RHEA-COMP:11604"/>
        <dbReference type="ChEBI" id="CHEBI:15378"/>
        <dbReference type="ChEBI" id="CHEBI:29999"/>
        <dbReference type="ChEBI" id="CHEBI:30616"/>
        <dbReference type="ChEBI" id="CHEBI:83421"/>
        <dbReference type="ChEBI" id="CHEBI:456216"/>
        <dbReference type="EC" id="2.7.11.1"/>
    </reaction>
</comment>
<dbReference type="SMART" id="SM00054">
    <property type="entry name" value="EFh"/>
    <property type="match status" value="3"/>
</dbReference>
<dbReference type="InterPro" id="IPR011009">
    <property type="entry name" value="Kinase-like_dom_sf"/>
</dbReference>
<dbReference type="FunFam" id="1.10.510.10:FF:000178">
    <property type="entry name" value="Calcium-dependent protein kinase 5"/>
    <property type="match status" value="1"/>
</dbReference>
<dbReference type="InterPro" id="IPR011992">
    <property type="entry name" value="EF-hand-dom_pair"/>
</dbReference>
<evidence type="ECO:0000256" key="12">
    <source>
        <dbReference type="PROSITE-ProRule" id="PRU10141"/>
    </source>
</evidence>
<evidence type="ECO:0000256" key="6">
    <source>
        <dbReference type="ARBA" id="ARBA00022741"/>
    </source>
</evidence>
<evidence type="ECO:0000256" key="10">
    <source>
        <dbReference type="ARBA" id="ARBA00047899"/>
    </source>
</evidence>
<dbReference type="PROSITE" id="PS50222">
    <property type="entry name" value="EF_HAND_2"/>
    <property type="match status" value="3"/>
</dbReference>
<dbReference type="InterPro" id="IPR018247">
    <property type="entry name" value="EF_Hand_1_Ca_BS"/>
</dbReference>
<dbReference type="Gene3D" id="3.30.200.20">
    <property type="entry name" value="Phosphorylase Kinase, domain 1"/>
    <property type="match status" value="1"/>
</dbReference>
<keyword evidence="5" id="KW-0808">Transferase</keyword>
<dbReference type="PANTHER" id="PTHR24349">
    <property type="entry name" value="SERINE/THREONINE-PROTEIN KINASE"/>
    <property type="match status" value="1"/>
</dbReference>
<dbReference type="Pfam" id="PF00069">
    <property type="entry name" value="Pkinase"/>
    <property type="match status" value="2"/>
</dbReference>
<keyword evidence="3" id="KW-0723">Serine/threonine-protein kinase</keyword>
<reference evidence="16 17" key="1">
    <citation type="journal article" date="2017" name="Front. Genet.">
        <title>Draft sequencing of the heterozygous diploid genome of Satsuma (Citrus unshiu Marc.) using a hybrid assembly approach.</title>
        <authorList>
            <person name="Shimizu T."/>
            <person name="Tanizawa Y."/>
            <person name="Mochizuki T."/>
            <person name="Nagasaki H."/>
            <person name="Yoshioka T."/>
            <person name="Toyoda A."/>
            <person name="Fujiyama A."/>
            <person name="Kaminuma E."/>
            <person name="Nakamura Y."/>
        </authorList>
    </citation>
    <scope>NUCLEOTIDE SEQUENCE [LARGE SCALE GENOMIC DNA]</scope>
    <source>
        <strain evidence="17">cv. Miyagawa wase</strain>
    </source>
</reference>
<dbReference type="FunFam" id="1.10.510.10:FF:001864">
    <property type="entry name" value="Calcium-dependent protein kinase SK5"/>
    <property type="match status" value="1"/>
</dbReference>
<dbReference type="FunFam" id="1.10.238.10:FF:000001">
    <property type="entry name" value="Calmodulin 1"/>
    <property type="match status" value="1"/>
</dbReference>
<evidence type="ECO:0000313" key="17">
    <source>
        <dbReference type="Proteomes" id="UP000236630"/>
    </source>
</evidence>
<evidence type="ECO:0000256" key="7">
    <source>
        <dbReference type="ARBA" id="ARBA00022777"/>
    </source>
</evidence>
<feature type="domain" description="EF-hand" evidence="15">
    <location>
        <begin position="607"/>
        <end position="642"/>
    </location>
</feature>
<comment type="catalytic activity">
    <reaction evidence="10">
        <text>L-threonyl-[protein] + ATP = O-phospho-L-threonyl-[protein] + ADP + H(+)</text>
        <dbReference type="Rhea" id="RHEA:46608"/>
        <dbReference type="Rhea" id="RHEA-COMP:11060"/>
        <dbReference type="Rhea" id="RHEA-COMP:11605"/>
        <dbReference type="ChEBI" id="CHEBI:15378"/>
        <dbReference type="ChEBI" id="CHEBI:30013"/>
        <dbReference type="ChEBI" id="CHEBI:30616"/>
        <dbReference type="ChEBI" id="CHEBI:61977"/>
        <dbReference type="ChEBI" id="CHEBI:456216"/>
        <dbReference type="EC" id="2.7.11.1"/>
    </reaction>
</comment>
<dbReference type="SUPFAM" id="SSF47473">
    <property type="entry name" value="EF-hand"/>
    <property type="match status" value="1"/>
</dbReference>
<evidence type="ECO:0000256" key="8">
    <source>
        <dbReference type="ARBA" id="ARBA00022837"/>
    </source>
</evidence>
<feature type="domain" description="Protein kinase" evidence="14">
    <location>
        <begin position="25"/>
        <end position="284"/>
    </location>
</feature>
<organism evidence="16 17">
    <name type="scientific">Citrus unshiu</name>
    <name type="common">Satsuma mandarin</name>
    <name type="synonym">Citrus nobilis var. unshiu</name>
    <dbReference type="NCBI Taxonomy" id="55188"/>
    <lineage>
        <taxon>Eukaryota</taxon>
        <taxon>Viridiplantae</taxon>
        <taxon>Streptophyta</taxon>
        <taxon>Embryophyta</taxon>
        <taxon>Tracheophyta</taxon>
        <taxon>Spermatophyta</taxon>
        <taxon>Magnoliopsida</taxon>
        <taxon>eudicotyledons</taxon>
        <taxon>Gunneridae</taxon>
        <taxon>Pentapetalae</taxon>
        <taxon>rosids</taxon>
        <taxon>malvids</taxon>
        <taxon>Sapindales</taxon>
        <taxon>Rutaceae</taxon>
        <taxon>Aurantioideae</taxon>
        <taxon>Citrus</taxon>
    </lineage>
</organism>
<name>A0A2H5QU90_CITUN</name>
<dbReference type="CDD" id="cd05117">
    <property type="entry name" value="STKc_CAMK"/>
    <property type="match status" value="2"/>
</dbReference>
<accession>A0A2H5QU90</accession>
<dbReference type="Pfam" id="PF07714">
    <property type="entry name" value="PK_Tyr_Ser-Thr"/>
    <property type="match status" value="1"/>
</dbReference>
<dbReference type="EC" id="2.7.11.1" evidence="2"/>
<keyword evidence="8" id="KW-0106">Calcium</keyword>
<keyword evidence="9 12" id="KW-0067">ATP-binding</keyword>
<comment type="caution">
    <text evidence="16">The sequence shown here is derived from an EMBL/GenBank/DDBJ whole genome shotgun (WGS) entry which is preliminary data.</text>
</comment>
<dbReference type="GO" id="GO:0005524">
    <property type="term" value="F:ATP binding"/>
    <property type="evidence" value="ECO:0007669"/>
    <property type="project" value="UniProtKB-UniRule"/>
</dbReference>
<evidence type="ECO:0000313" key="16">
    <source>
        <dbReference type="EMBL" id="GAY68196.1"/>
    </source>
</evidence>
<protein>
    <recommendedName>
        <fullName evidence="2">non-specific serine/threonine protein kinase</fullName>
        <ecNumber evidence="2">2.7.11.1</ecNumber>
    </recommendedName>
</protein>
<keyword evidence="13" id="KW-1133">Transmembrane helix</keyword>
<dbReference type="PROSITE" id="PS50011">
    <property type="entry name" value="PROTEIN_KINASE_DOM"/>
    <property type="match status" value="2"/>
</dbReference>
<proteinExistence type="inferred from homology"/>
<evidence type="ECO:0000256" key="4">
    <source>
        <dbReference type="ARBA" id="ARBA00022553"/>
    </source>
</evidence>
<dbReference type="SUPFAM" id="SSF56112">
    <property type="entry name" value="Protein kinase-like (PK-like)"/>
    <property type="match status" value="2"/>
</dbReference>
<dbReference type="Pfam" id="PF13499">
    <property type="entry name" value="EF-hand_7"/>
    <property type="match status" value="1"/>
</dbReference>
<keyword evidence="7" id="KW-0418">Kinase</keyword>
<dbReference type="GO" id="GO:0005509">
    <property type="term" value="F:calcium ion binding"/>
    <property type="evidence" value="ECO:0007669"/>
    <property type="project" value="InterPro"/>
</dbReference>
<keyword evidence="4" id="KW-0597">Phosphoprotein</keyword>
<evidence type="ECO:0000259" key="14">
    <source>
        <dbReference type="PROSITE" id="PS50011"/>
    </source>
</evidence>
<evidence type="ECO:0000256" key="5">
    <source>
        <dbReference type="ARBA" id="ARBA00022679"/>
    </source>
</evidence>
<dbReference type="PROSITE" id="PS00018">
    <property type="entry name" value="EF_HAND_1"/>
    <property type="match status" value="3"/>
</dbReference>
<evidence type="ECO:0000256" key="11">
    <source>
        <dbReference type="ARBA" id="ARBA00048679"/>
    </source>
</evidence>
<feature type="transmembrane region" description="Helical" evidence="13">
    <location>
        <begin position="209"/>
        <end position="228"/>
    </location>
</feature>
<gene>
    <name evidence="16" type="ORF">CUMW_262270</name>
</gene>
<feature type="domain" description="Protein kinase" evidence="14">
    <location>
        <begin position="346"/>
        <end position="567"/>
    </location>
</feature>
<dbReference type="PROSITE" id="PS00107">
    <property type="entry name" value="PROTEIN_KINASE_ATP"/>
    <property type="match status" value="1"/>
</dbReference>
<dbReference type="AlphaFoldDB" id="A0A2H5QU90"/>
<dbReference type="Proteomes" id="UP000236630">
    <property type="component" value="Unassembled WGS sequence"/>
</dbReference>
<keyword evidence="17" id="KW-1185">Reference proteome</keyword>
<evidence type="ECO:0000259" key="15">
    <source>
        <dbReference type="PROSITE" id="PS50222"/>
    </source>
</evidence>
<evidence type="ECO:0000256" key="2">
    <source>
        <dbReference type="ARBA" id="ARBA00012513"/>
    </source>
</evidence>
<dbReference type="GO" id="GO:0004674">
    <property type="term" value="F:protein serine/threonine kinase activity"/>
    <property type="evidence" value="ECO:0007669"/>
    <property type="project" value="UniProtKB-KW"/>
</dbReference>
<sequence length="735" mass="83562">MGCCVSKSQRYPILGKPYEDVMSHYSFGRMLGRGRFGVTYLCTENSTNMPYACKSMAKKPKMKYAENDMMIRREIQIRRLLSGQPNIVELKSAHEDETAVHVVMELCEGGDLFDRIIAKGYYSERDAAPVLRAIVNAVNVCHSMGVMHRDLKPENFSFISRDDNALLKVTDFGSALLFEEGKLYRDIVGSGFYIAPEVLRRRYGKEIDIWSAGVILYILLSGVPPFWAETKKGTYDAILQGEIDFETDPWPSISSTAKGLVRRMLTKDPKRRITAAQILEHPWLIEGGEASDDTSVILRMKQFRRMSKLKKLTVKQSLAESMGCSVSKNQRDPILGKAYEDVMLHYFFGRMLGRGQFGVSYLCTENSTNRPYACKSIAKKPKMRLAENDMIRREIQIRLYLSGQPNVVEFKSTYEDETAVHVVMELCEGGDLFDRIIAKGYNSERDAATVLRAIVNAVNVCHSMGVYRDIVGSGFYIAPEVLRRRYGKEIDIWSAGVILYILLSGVPPFWAETKKGTYDAILQGEIDFDTDPWPSISSTAKDLVRRMLTKDPKRRITAAQVLEHPWLRESGEASDDTSVILRMKQFRRMNKLKKLTIKVIVEYLPDEETQALKEKFIEMDTDKNGTLSYDELRAGLTKVGSMLTEFDVKHLMEAADMDGNGAIDYTEFTAATIQRQKLERSEYLSKAFQYFDKDNSGYITLDELDTAFKENNMGDDAKIRELLFDVDSNKTKLAN</sequence>
<feature type="binding site" evidence="12">
    <location>
        <position position="59"/>
    </location>
    <ligand>
        <name>ATP</name>
        <dbReference type="ChEBI" id="CHEBI:30616"/>
    </ligand>
</feature>
<keyword evidence="6 12" id="KW-0547">Nucleotide-binding</keyword>
<feature type="domain" description="EF-hand" evidence="15">
    <location>
        <begin position="643"/>
        <end position="678"/>
    </location>
</feature>
<feature type="domain" description="EF-hand" evidence="15">
    <location>
        <begin position="679"/>
        <end position="714"/>
    </location>
</feature>
<dbReference type="SMART" id="SM00220">
    <property type="entry name" value="S_TKc"/>
    <property type="match status" value="2"/>
</dbReference>
<evidence type="ECO:0000256" key="9">
    <source>
        <dbReference type="ARBA" id="ARBA00022840"/>
    </source>
</evidence>
<dbReference type="InterPro" id="IPR001245">
    <property type="entry name" value="Ser-Thr/Tyr_kinase_cat_dom"/>
</dbReference>
<dbReference type="InterPro" id="IPR000719">
    <property type="entry name" value="Prot_kinase_dom"/>
</dbReference>
<dbReference type="Gene3D" id="1.10.510.10">
    <property type="entry name" value="Transferase(Phosphotransferase) domain 1"/>
    <property type="match status" value="3"/>
</dbReference>
<dbReference type="InterPro" id="IPR002048">
    <property type="entry name" value="EF_hand_dom"/>
</dbReference>
<evidence type="ECO:0000256" key="13">
    <source>
        <dbReference type="SAM" id="Phobius"/>
    </source>
</evidence>
<dbReference type="Gene3D" id="1.10.238.10">
    <property type="entry name" value="EF-hand"/>
    <property type="match status" value="2"/>
</dbReference>
<comment type="similarity">
    <text evidence="1">Belongs to the protein kinase superfamily. CAMK Ser/Thr protein kinase family. CaMK subfamily.</text>
</comment>
<dbReference type="EMBL" id="BDQV01000831">
    <property type="protein sequence ID" value="GAY68196.1"/>
    <property type="molecule type" value="Genomic_DNA"/>
</dbReference>
<evidence type="ECO:0000256" key="1">
    <source>
        <dbReference type="ARBA" id="ARBA00005354"/>
    </source>
</evidence>
<dbReference type="InterPro" id="IPR050205">
    <property type="entry name" value="CDPK_Ser/Thr_kinases"/>
</dbReference>
<dbReference type="InterPro" id="IPR017441">
    <property type="entry name" value="Protein_kinase_ATP_BS"/>
</dbReference>
<feature type="non-terminal residue" evidence="16">
    <location>
        <position position="735"/>
    </location>
</feature>
<keyword evidence="13" id="KW-0812">Transmembrane</keyword>
<keyword evidence="13" id="KW-0472">Membrane</keyword>
<dbReference type="STRING" id="55188.A0A2H5QU90"/>